<accession>A0A212T8A2</accession>
<feature type="region of interest" description="Disordered" evidence="1">
    <location>
        <begin position="1"/>
        <end position="22"/>
    </location>
</feature>
<reference evidence="2 3" key="1">
    <citation type="submission" date="2017-06" db="EMBL/GenBank/DDBJ databases">
        <authorList>
            <person name="Kim H.J."/>
            <person name="Triplett B.A."/>
        </authorList>
    </citation>
    <scope>NUCLEOTIDE SEQUENCE [LARGE SCALE GENOMIC DNA]</scope>
    <source>
        <strain evidence="2 3">MWH-VicM1</strain>
    </source>
</reference>
<organism evidence="2 3">
    <name type="scientific">Polynucleobacter victoriensis</name>
    <dbReference type="NCBI Taxonomy" id="2049319"/>
    <lineage>
        <taxon>Bacteria</taxon>
        <taxon>Pseudomonadati</taxon>
        <taxon>Pseudomonadota</taxon>
        <taxon>Betaproteobacteria</taxon>
        <taxon>Burkholderiales</taxon>
        <taxon>Burkholderiaceae</taxon>
        <taxon>Polynucleobacter</taxon>
    </lineage>
</organism>
<proteinExistence type="predicted"/>
<dbReference type="EMBL" id="FYEX01000001">
    <property type="protein sequence ID" value="SNC62258.1"/>
    <property type="molecule type" value="Genomic_DNA"/>
</dbReference>
<dbReference type="Proteomes" id="UP000197215">
    <property type="component" value="Unassembled WGS sequence"/>
</dbReference>
<keyword evidence="3" id="KW-1185">Reference proteome</keyword>
<dbReference type="AlphaFoldDB" id="A0A212T8A2"/>
<protein>
    <submittedName>
        <fullName evidence="2">Uncharacterized protein</fullName>
    </submittedName>
</protein>
<evidence type="ECO:0000256" key="1">
    <source>
        <dbReference type="SAM" id="MobiDB-lite"/>
    </source>
</evidence>
<evidence type="ECO:0000313" key="2">
    <source>
        <dbReference type="EMBL" id="SNC62258.1"/>
    </source>
</evidence>
<gene>
    <name evidence="2" type="ORF">SAMN06295916_0641</name>
</gene>
<evidence type="ECO:0000313" key="3">
    <source>
        <dbReference type="Proteomes" id="UP000197215"/>
    </source>
</evidence>
<sequence length="282" mass="32879">MLPRRRRSGGPQTDAGKQASSRNALKTGAYSSLIILPGECEDDFRALEEQFSHDFSPRDIAEAAMVRNLAVITWKKLRVEKLEHAGLIRKLGEPFELPEYFKIQYDFGGHPQEKVLGLARITEADHVPDWKLGFKLLRKFSKQGATVKELDQLQQGAPIVYEFLLIAARDLKMENDDHLSWSKQQVTNALNEKYDFITNFSQKFIAKYKEQEWVVDHFDSLKAIVVDIQEKRLLKFIQFNSAQRVYDDLDRSFYKTLSELRRHQQWRRDMQAIDVTPTEDDE</sequence>
<name>A0A212T8A2_9BURK</name>
<dbReference type="OrthoDB" id="9153490at2"/>
<dbReference type="RefSeq" id="WP_088812528.1">
    <property type="nucleotide sequence ID" value="NZ_FYEX01000001.1"/>
</dbReference>